<proteinExistence type="predicted"/>
<dbReference type="Gene3D" id="3.10.180.10">
    <property type="entry name" value="2,3-Dihydroxybiphenyl 1,2-Dioxygenase, domain 1"/>
    <property type="match status" value="1"/>
</dbReference>
<dbReference type="CDD" id="cd07247">
    <property type="entry name" value="SgaA_N_like"/>
    <property type="match status" value="1"/>
</dbReference>
<dbReference type="PANTHER" id="PTHR33993">
    <property type="entry name" value="GLYOXALASE-RELATED"/>
    <property type="match status" value="1"/>
</dbReference>
<organism evidence="2 3">
    <name type="scientific">Methylophaga thiooxydans</name>
    <dbReference type="NCBI Taxonomy" id="392484"/>
    <lineage>
        <taxon>Bacteria</taxon>
        <taxon>Pseudomonadati</taxon>
        <taxon>Pseudomonadota</taxon>
        <taxon>Gammaproteobacteria</taxon>
        <taxon>Thiotrichales</taxon>
        <taxon>Piscirickettsiaceae</taxon>
        <taxon>Methylophaga</taxon>
    </lineage>
</organism>
<dbReference type="EMBL" id="JRQD01000002">
    <property type="protein sequence ID" value="KGM07516.1"/>
    <property type="molecule type" value="Genomic_DNA"/>
</dbReference>
<dbReference type="PROSITE" id="PS51819">
    <property type="entry name" value="VOC"/>
    <property type="match status" value="1"/>
</dbReference>
<dbReference type="InterPro" id="IPR004360">
    <property type="entry name" value="Glyas_Fos-R_dOase_dom"/>
</dbReference>
<dbReference type="SUPFAM" id="SSF54593">
    <property type="entry name" value="Glyoxalase/Bleomycin resistance protein/Dihydroxybiphenyl dioxygenase"/>
    <property type="match status" value="1"/>
</dbReference>
<accession>A0A0A0BHT1</accession>
<feature type="domain" description="VOC" evidence="1">
    <location>
        <begin position="6"/>
        <end position="116"/>
    </location>
</feature>
<dbReference type="AlphaFoldDB" id="A0A0A0BHT1"/>
<evidence type="ECO:0000313" key="3">
    <source>
        <dbReference type="Proteomes" id="UP000029999"/>
    </source>
</evidence>
<protein>
    <submittedName>
        <fullName evidence="2">Glyoxalase family protein</fullName>
    </submittedName>
</protein>
<evidence type="ECO:0000313" key="2">
    <source>
        <dbReference type="EMBL" id="KGM07516.1"/>
    </source>
</evidence>
<dbReference type="InterPro" id="IPR052164">
    <property type="entry name" value="Anthracycline_SecMetBiosynth"/>
</dbReference>
<dbReference type="PANTHER" id="PTHR33993:SF1">
    <property type="entry name" value="GLYOXALASE FAMILY PROTEIN"/>
    <property type="match status" value="1"/>
</dbReference>
<dbReference type="InterPro" id="IPR029068">
    <property type="entry name" value="Glyas_Bleomycin-R_OHBP_Dase"/>
</dbReference>
<comment type="caution">
    <text evidence="2">The sequence shown here is derived from an EMBL/GenBank/DDBJ whole genome shotgun (WGS) entry which is preliminary data.</text>
</comment>
<dbReference type="Proteomes" id="UP000029999">
    <property type="component" value="Unassembled WGS sequence"/>
</dbReference>
<dbReference type="Pfam" id="PF00903">
    <property type="entry name" value="Glyoxalase"/>
    <property type="match status" value="1"/>
</dbReference>
<reference evidence="2 3" key="1">
    <citation type="submission" date="2014-09" db="EMBL/GenBank/DDBJ databases">
        <authorList>
            <person name="Grob C."/>
            <person name="Taubert M."/>
            <person name="Howat A.M."/>
            <person name="Burns O.J."/>
            <person name="Dixon J.L."/>
            <person name="Chen Y."/>
            <person name="Murrell J.C."/>
        </authorList>
    </citation>
    <scope>NUCLEOTIDE SEQUENCE [LARGE SCALE GENOMIC DNA]</scope>
    <source>
        <strain evidence="2">L4</strain>
    </source>
</reference>
<sequence length="118" mass="12682">MGEHEKLNYVEFPAADLAATKAFFEAAFAWSFVDFGPEYSAFSGQGLDGGFFQADSCSNTANGAALLVFYSNNLEATQAKVSDAGGNIVKPIFSFPGGRRFHFTEPSGNEFAVWSDVT</sequence>
<dbReference type="InterPro" id="IPR037523">
    <property type="entry name" value="VOC_core"/>
</dbReference>
<dbReference type="RefSeq" id="WP_036312876.1">
    <property type="nucleotide sequence ID" value="NZ_JRQD01000002.1"/>
</dbReference>
<dbReference type="STRING" id="392484.LP43_1127"/>
<gene>
    <name evidence="2" type="ORF">LP43_1127</name>
</gene>
<name>A0A0A0BHT1_9GAMM</name>
<evidence type="ECO:0000259" key="1">
    <source>
        <dbReference type="PROSITE" id="PS51819"/>
    </source>
</evidence>